<name>A0A937HCI1_9PROT</name>
<proteinExistence type="predicted"/>
<evidence type="ECO:0000256" key="1">
    <source>
        <dbReference type="ARBA" id="ARBA00022448"/>
    </source>
</evidence>
<evidence type="ECO:0000256" key="7">
    <source>
        <dbReference type="SAM" id="SignalP"/>
    </source>
</evidence>
<keyword evidence="4" id="KW-0249">Electron transport</keyword>
<evidence type="ECO:0000256" key="6">
    <source>
        <dbReference type="PROSITE-ProRule" id="PRU00433"/>
    </source>
</evidence>
<keyword evidence="3 6" id="KW-0479">Metal-binding</keyword>
<dbReference type="GO" id="GO:0046872">
    <property type="term" value="F:metal ion binding"/>
    <property type="evidence" value="ECO:0007669"/>
    <property type="project" value="UniProtKB-KW"/>
</dbReference>
<dbReference type="Gene3D" id="1.10.760.10">
    <property type="entry name" value="Cytochrome c-like domain"/>
    <property type="match status" value="1"/>
</dbReference>
<dbReference type="Proteomes" id="UP000785783">
    <property type="component" value="Unassembled WGS sequence"/>
</dbReference>
<protein>
    <submittedName>
        <fullName evidence="9">Cytochrome c family protein</fullName>
    </submittedName>
</protein>
<dbReference type="GO" id="GO:0009055">
    <property type="term" value="F:electron transfer activity"/>
    <property type="evidence" value="ECO:0007669"/>
    <property type="project" value="InterPro"/>
</dbReference>
<dbReference type="GO" id="GO:0020037">
    <property type="term" value="F:heme binding"/>
    <property type="evidence" value="ECO:0007669"/>
    <property type="project" value="InterPro"/>
</dbReference>
<dbReference type="EMBL" id="JADHOK010000007">
    <property type="protein sequence ID" value="MBL6761284.1"/>
    <property type="molecule type" value="Genomic_DNA"/>
</dbReference>
<keyword evidence="5 6" id="KW-0408">Iron</keyword>
<accession>A0A937HCI1</accession>
<dbReference type="SUPFAM" id="SSF46626">
    <property type="entry name" value="Cytochrome c"/>
    <property type="match status" value="1"/>
</dbReference>
<keyword evidence="1" id="KW-0813">Transport</keyword>
<gene>
    <name evidence="9" type="ORF">ISQ19_01135</name>
</gene>
<organism evidence="9 10">
    <name type="scientific">PS1 clade bacterium</name>
    <dbReference type="NCBI Taxonomy" id="2175152"/>
    <lineage>
        <taxon>Bacteria</taxon>
        <taxon>Pseudomonadati</taxon>
        <taxon>Pseudomonadota</taxon>
        <taxon>Alphaproteobacteria</taxon>
        <taxon>PS1 clade</taxon>
    </lineage>
</organism>
<evidence type="ECO:0000313" key="9">
    <source>
        <dbReference type="EMBL" id="MBL6761284.1"/>
    </source>
</evidence>
<evidence type="ECO:0000256" key="3">
    <source>
        <dbReference type="ARBA" id="ARBA00022723"/>
    </source>
</evidence>
<sequence length="129" mass="14077">MRALTLTIFAASLFALPAAAQEIVPDIDKGAKVYKKCVSCHMIGDGAKNRVGPQLNNIVGREIGAVADYKYSKAMVAYAETQKVWSEEALDAYLESPRKVVKGGRMAFAGLRKEKDRVNVIAYLKQAAK</sequence>
<dbReference type="InterPro" id="IPR002327">
    <property type="entry name" value="Cyt_c_1A/1B"/>
</dbReference>
<dbReference type="InterPro" id="IPR009056">
    <property type="entry name" value="Cyt_c-like_dom"/>
</dbReference>
<dbReference type="Pfam" id="PF00034">
    <property type="entry name" value="Cytochrom_C"/>
    <property type="match status" value="1"/>
</dbReference>
<evidence type="ECO:0000256" key="4">
    <source>
        <dbReference type="ARBA" id="ARBA00022982"/>
    </source>
</evidence>
<dbReference type="PANTHER" id="PTHR11961">
    <property type="entry name" value="CYTOCHROME C"/>
    <property type="match status" value="1"/>
</dbReference>
<feature type="domain" description="Cytochrome c" evidence="8">
    <location>
        <begin position="25"/>
        <end position="128"/>
    </location>
</feature>
<evidence type="ECO:0000256" key="5">
    <source>
        <dbReference type="ARBA" id="ARBA00023004"/>
    </source>
</evidence>
<dbReference type="PROSITE" id="PS51007">
    <property type="entry name" value="CYTC"/>
    <property type="match status" value="1"/>
</dbReference>
<dbReference type="PRINTS" id="PR00604">
    <property type="entry name" value="CYTCHRMECIAB"/>
</dbReference>
<comment type="caution">
    <text evidence="9">The sequence shown here is derived from an EMBL/GenBank/DDBJ whole genome shotgun (WGS) entry which is preliminary data.</text>
</comment>
<feature type="signal peptide" evidence="7">
    <location>
        <begin position="1"/>
        <end position="20"/>
    </location>
</feature>
<dbReference type="InterPro" id="IPR036909">
    <property type="entry name" value="Cyt_c-like_dom_sf"/>
</dbReference>
<feature type="chain" id="PRO_5036798578" evidence="7">
    <location>
        <begin position="21"/>
        <end position="129"/>
    </location>
</feature>
<evidence type="ECO:0000256" key="2">
    <source>
        <dbReference type="ARBA" id="ARBA00022617"/>
    </source>
</evidence>
<evidence type="ECO:0000313" key="10">
    <source>
        <dbReference type="Proteomes" id="UP000785783"/>
    </source>
</evidence>
<reference evidence="9" key="1">
    <citation type="submission" date="2020-10" db="EMBL/GenBank/DDBJ databases">
        <title>Microbiome of the Black Sea water column analyzed by genome centric metagenomics.</title>
        <authorList>
            <person name="Cabello-Yeves P.J."/>
            <person name="Callieri C."/>
            <person name="Picazo A."/>
            <person name="Mehrshad M."/>
            <person name="Haro-Moreno J.M."/>
            <person name="Roda-Garcia J."/>
            <person name="Dzembekova N."/>
            <person name="Slabakova V."/>
            <person name="Slabakova N."/>
            <person name="Moncheva S."/>
            <person name="Rodriguez-Valera F."/>
        </authorList>
    </citation>
    <scope>NUCLEOTIDE SEQUENCE</scope>
    <source>
        <strain evidence="9">BS307-5m-G5</strain>
    </source>
</reference>
<evidence type="ECO:0000259" key="8">
    <source>
        <dbReference type="PROSITE" id="PS51007"/>
    </source>
</evidence>
<keyword evidence="7" id="KW-0732">Signal</keyword>
<keyword evidence="2 6" id="KW-0349">Heme</keyword>
<dbReference type="AlphaFoldDB" id="A0A937HCI1"/>